<evidence type="ECO:0000313" key="2">
    <source>
        <dbReference type="EMBL" id="GAA2120548.1"/>
    </source>
</evidence>
<evidence type="ECO:0000313" key="3">
    <source>
        <dbReference type="Proteomes" id="UP001500443"/>
    </source>
</evidence>
<gene>
    <name evidence="2" type="ORF">GCM10009802_23290</name>
</gene>
<comment type="caution">
    <text evidence="2">The sequence shown here is derived from an EMBL/GenBank/DDBJ whole genome shotgun (WGS) entry which is preliminary data.</text>
</comment>
<dbReference type="NCBIfam" id="NF038134">
    <property type="entry name" value="choice_anch_M"/>
    <property type="match status" value="1"/>
</dbReference>
<dbReference type="RefSeq" id="WP_344289720.1">
    <property type="nucleotide sequence ID" value="NZ_BAAAPF010000053.1"/>
</dbReference>
<proteinExistence type="predicted"/>
<dbReference type="EMBL" id="BAAAPF010000053">
    <property type="protein sequence ID" value="GAA2120548.1"/>
    <property type="molecule type" value="Genomic_DNA"/>
</dbReference>
<dbReference type="NCBIfam" id="TIGR03769">
    <property type="entry name" value="P_ac_wall_RPT"/>
    <property type="match status" value="1"/>
</dbReference>
<feature type="chain" id="PRO_5046451156" description="Surface-anchored protein" evidence="1">
    <location>
        <begin position="30"/>
        <end position="215"/>
    </location>
</feature>
<evidence type="ECO:0000256" key="1">
    <source>
        <dbReference type="SAM" id="SignalP"/>
    </source>
</evidence>
<organism evidence="2 3">
    <name type="scientific">Streptomyces synnematoformans</name>
    <dbReference type="NCBI Taxonomy" id="415721"/>
    <lineage>
        <taxon>Bacteria</taxon>
        <taxon>Bacillati</taxon>
        <taxon>Actinomycetota</taxon>
        <taxon>Actinomycetes</taxon>
        <taxon>Kitasatosporales</taxon>
        <taxon>Streptomycetaceae</taxon>
        <taxon>Streptomyces</taxon>
    </lineage>
</organism>
<name>A0ABN2Y322_9ACTN</name>
<keyword evidence="3" id="KW-1185">Reference proteome</keyword>
<dbReference type="InterPro" id="IPR022435">
    <property type="entry name" value="Surface-anchored_actinobac"/>
</dbReference>
<accession>A0ABN2Y322</accession>
<sequence length="215" mass="22142">MSTTLLNRTLLVSGTALAALGLAAAPALAEPVTLSKGHVDVVDIGYEGGALELGLHDGTSGTPVERDPAEVTLHVRPEAQTAVPGDPAYGFLGDPGDPVWILPQTENPDLLFAGWSAHEVPADTFRGDTVQLRLTAVSGPADVSVFDAGTAGPAKRFDSGDGLPDSAAVSAGAHHHTNWAFEAEGRYTLTFQASGTLTDGTTVTSDPVDYHFTVG</sequence>
<protein>
    <recommendedName>
        <fullName evidence="4">Surface-anchored protein</fullName>
    </recommendedName>
</protein>
<feature type="signal peptide" evidence="1">
    <location>
        <begin position="1"/>
        <end position="29"/>
    </location>
</feature>
<reference evidence="2 3" key="1">
    <citation type="journal article" date="2019" name="Int. J. Syst. Evol. Microbiol.">
        <title>The Global Catalogue of Microorganisms (GCM) 10K type strain sequencing project: providing services to taxonomists for standard genome sequencing and annotation.</title>
        <authorList>
            <consortium name="The Broad Institute Genomics Platform"/>
            <consortium name="The Broad Institute Genome Sequencing Center for Infectious Disease"/>
            <person name="Wu L."/>
            <person name="Ma J."/>
        </authorList>
    </citation>
    <scope>NUCLEOTIDE SEQUENCE [LARGE SCALE GENOMIC DNA]</scope>
    <source>
        <strain evidence="2 3">JCM 15481</strain>
    </source>
</reference>
<evidence type="ECO:0008006" key="4">
    <source>
        <dbReference type="Google" id="ProtNLM"/>
    </source>
</evidence>
<dbReference type="Proteomes" id="UP001500443">
    <property type="component" value="Unassembled WGS sequence"/>
</dbReference>
<keyword evidence="1" id="KW-0732">Signal</keyword>